<evidence type="ECO:0000256" key="2">
    <source>
        <dbReference type="ARBA" id="ARBA00004123"/>
    </source>
</evidence>
<dbReference type="GeneID" id="80877726"/>
<dbReference type="InterPro" id="IPR036388">
    <property type="entry name" value="WH-like_DNA-bd_sf"/>
</dbReference>
<keyword evidence="5 16" id="KW-0540">Nuclease</keyword>
<evidence type="ECO:0000256" key="15">
    <source>
        <dbReference type="ARBA" id="ARBA00058015"/>
    </source>
</evidence>
<evidence type="ECO:0000256" key="13">
    <source>
        <dbReference type="ARBA" id="ARBA00023242"/>
    </source>
</evidence>
<dbReference type="GO" id="GO:0005634">
    <property type="term" value="C:nucleus"/>
    <property type="evidence" value="ECO:0007669"/>
    <property type="project" value="UniProtKB-SubCell"/>
</dbReference>
<evidence type="ECO:0000256" key="1">
    <source>
        <dbReference type="ARBA" id="ARBA00001946"/>
    </source>
</evidence>
<dbReference type="InterPro" id="IPR047417">
    <property type="entry name" value="WHD_MUS81"/>
</dbReference>
<evidence type="ECO:0000256" key="10">
    <source>
        <dbReference type="ARBA" id="ARBA00022842"/>
    </source>
</evidence>
<keyword evidence="7 16" id="KW-0255">Endonuclease</keyword>
<evidence type="ECO:0000256" key="11">
    <source>
        <dbReference type="ARBA" id="ARBA00023172"/>
    </source>
</evidence>
<sequence length="617" mass="69700">MSCGNPLYLQWIQEWMEESTRRYPKSYQTWRKAYDSMKNCPVALQHPSQASALKGIGPTICAKLEKRWLAYCRENDIPVTPLPQQENVNDSADQNVNSAASSSNLVKKPTVRKKRPYVPGYRSGAYAILCSLYSLPAHEFATKPQIIVSAQSFCDASFGSTTDGNQRYTAWNAIKTLITKGLIYQTGHPAKYCLTDDGEEVCTRLARVDDAFRKNGSPLRLKKSNSTPASFPSSSKVQNGDVSQRAIGKNMTLDTVSHQPSVMEKQPELVHSSDEEMEEIADGEKTDVDELQEEHTDEINSNIPNIDLTDVSTTVSDKNVNDHIDIPLEVIPFERCTLILLIDTREIRIRGDRNTVADKLNNDHNVLCEVRALELGDAIWIARDRETSQEIVLDFVVERKRYDDLVASIKDGRFHEQKRRLTKSGLSTVFYILEESNFDESFSESIHTVVSNIQIDHLFHVRCTKSLDHTIATLANMTKHIQNLYQDRKTLKLIPDLSVEAKTFESMRKHLERLDPSITYHITYNAFSSVLSKSSTLTLGDIFVRMLMSIRGVSAQKAIEIQKRFPTFIELFESYERCSSNQDRELLLAKSCQGFGSQAIGPALSAKIAYVFHPDPA</sequence>
<dbReference type="CDD" id="cd20074">
    <property type="entry name" value="XPF_nuclease_Mus81"/>
    <property type="match status" value="1"/>
</dbReference>
<dbReference type="SMART" id="SM00891">
    <property type="entry name" value="ERCC4"/>
    <property type="match status" value="1"/>
</dbReference>
<dbReference type="GO" id="GO:0048476">
    <property type="term" value="C:Holliday junction resolvase complex"/>
    <property type="evidence" value="ECO:0007669"/>
    <property type="project" value="UniProtKB-UniRule"/>
</dbReference>
<dbReference type="Pfam" id="PF14716">
    <property type="entry name" value="HHH_8"/>
    <property type="match status" value="1"/>
</dbReference>
<keyword evidence="6 16" id="KW-0479">Metal-binding</keyword>
<gene>
    <name evidence="19" type="primary">mus81</name>
    <name evidence="19" type="ORF">SOMG_04250</name>
</gene>
<dbReference type="Gene3D" id="1.10.150.670">
    <property type="entry name" value="Crossover junction endonuclease EME1, DNA-binding domain"/>
    <property type="match status" value="1"/>
</dbReference>
<evidence type="ECO:0000313" key="20">
    <source>
        <dbReference type="Proteomes" id="UP001212411"/>
    </source>
</evidence>
<dbReference type="InterPro" id="IPR042530">
    <property type="entry name" value="EME1/EME2_C"/>
</dbReference>
<dbReference type="FunFam" id="1.10.150.110:FF:000001">
    <property type="entry name" value="Putative Crossover junction endonuclease MUS81"/>
    <property type="match status" value="1"/>
</dbReference>
<dbReference type="Gene3D" id="3.40.50.10130">
    <property type="match status" value="1"/>
</dbReference>
<dbReference type="EMBL" id="CP115613">
    <property type="protein sequence ID" value="WBW75160.1"/>
    <property type="molecule type" value="Genomic_DNA"/>
</dbReference>
<name>A0AAE9WFV1_9SCHI</name>
<keyword evidence="12 16" id="KW-0234">DNA repair</keyword>
<keyword evidence="9 16" id="KW-0378">Hydrolase</keyword>
<dbReference type="AlphaFoldDB" id="A0AAE9WFV1"/>
<feature type="region of interest" description="Disordered" evidence="17">
    <location>
        <begin position="216"/>
        <end position="241"/>
    </location>
</feature>
<comment type="subunit">
    <text evidence="16">Interacts with EME1.</text>
</comment>
<dbReference type="SUPFAM" id="SSF47802">
    <property type="entry name" value="DNA polymerase beta, N-terminal domain-like"/>
    <property type="match status" value="1"/>
</dbReference>
<accession>A0AAE9WFV1</accession>
<evidence type="ECO:0000256" key="14">
    <source>
        <dbReference type="ARBA" id="ARBA00023254"/>
    </source>
</evidence>
<comment type="function">
    <text evidence="15 16">Interacts with EME1 to form a DNA structure-specific endonuclease with substrate preference for branched DNA structures with a 5'-end at the branch nick. Typical substrates include 3'-flap structures, D-loops, replication forks and nicked Holliday junctions. May be required in mitosis for the processing of stalled or collapsed replication fork intermediates. May be required in meiosis for the repair of meiosis-specific double strand breaks subsequent to single-end invasion (SEI).</text>
</comment>
<dbReference type="Pfam" id="PF02732">
    <property type="entry name" value="ERCC4"/>
    <property type="match status" value="1"/>
</dbReference>
<dbReference type="PANTHER" id="PTHR13451:SF0">
    <property type="entry name" value="CROSSOVER JUNCTION ENDONUCLEASE MUS81"/>
    <property type="match status" value="1"/>
</dbReference>
<comment type="cofactor">
    <cofactor evidence="1 16">
        <name>Mg(2+)</name>
        <dbReference type="ChEBI" id="CHEBI:18420"/>
    </cofactor>
</comment>
<evidence type="ECO:0000256" key="6">
    <source>
        <dbReference type="ARBA" id="ARBA00022723"/>
    </source>
</evidence>
<comment type="similarity">
    <text evidence="3 16">Belongs to the XPF family.</text>
</comment>
<keyword evidence="8 16" id="KW-0227">DNA damage</keyword>
<evidence type="ECO:0000256" key="16">
    <source>
        <dbReference type="RuleBase" id="RU369042"/>
    </source>
</evidence>
<feature type="domain" description="ERCC4" evidence="18">
    <location>
        <begin position="339"/>
        <end position="437"/>
    </location>
</feature>
<dbReference type="CDD" id="cd21036">
    <property type="entry name" value="WH_MUS81"/>
    <property type="match status" value="1"/>
</dbReference>
<dbReference type="Pfam" id="PF21292">
    <property type="entry name" value="EME1-MUS81_C"/>
    <property type="match status" value="1"/>
</dbReference>
<evidence type="ECO:0000256" key="9">
    <source>
        <dbReference type="ARBA" id="ARBA00022801"/>
    </source>
</evidence>
<dbReference type="Gene3D" id="1.10.150.110">
    <property type="entry name" value="DNA polymerase beta, N-terminal domain-like"/>
    <property type="match status" value="1"/>
</dbReference>
<dbReference type="PANTHER" id="PTHR13451">
    <property type="entry name" value="CLASS II CROSSOVER JUNCTION ENDONUCLEASE MUS81"/>
    <property type="match status" value="1"/>
</dbReference>
<dbReference type="GO" id="GO:0048257">
    <property type="term" value="F:3'-flap endonuclease activity"/>
    <property type="evidence" value="ECO:0007669"/>
    <property type="project" value="TreeGrafter"/>
</dbReference>
<protein>
    <recommendedName>
        <fullName evidence="4 16">Crossover junction endonuclease MUS81</fullName>
        <ecNumber evidence="16">3.1.22.-</ecNumber>
    </recommendedName>
</protein>
<dbReference type="GO" id="GO:0003677">
    <property type="term" value="F:DNA binding"/>
    <property type="evidence" value="ECO:0007669"/>
    <property type="project" value="UniProtKB-UniRule"/>
</dbReference>
<keyword evidence="11 16" id="KW-0233">DNA recombination</keyword>
<dbReference type="FunFam" id="3.40.50.10130:FF:000005">
    <property type="entry name" value="crossover junction endonuclease MUS81 isoform X1"/>
    <property type="match status" value="1"/>
</dbReference>
<evidence type="ECO:0000256" key="12">
    <source>
        <dbReference type="ARBA" id="ARBA00023204"/>
    </source>
</evidence>
<keyword evidence="13 16" id="KW-0539">Nucleus</keyword>
<dbReference type="FunFam" id="1.10.10.10:FF:000307">
    <property type="entry name" value="Crossover junction endonuclease MUS81"/>
    <property type="match status" value="1"/>
</dbReference>
<dbReference type="GO" id="GO:0000727">
    <property type="term" value="P:double-strand break repair via break-induced replication"/>
    <property type="evidence" value="ECO:0007669"/>
    <property type="project" value="UniProtKB-UniRule"/>
</dbReference>
<dbReference type="InterPro" id="IPR010996">
    <property type="entry name" value="HHH_MUS81"/>
</dbReference>
<dbReference type="GO" id="GO:0008821">
    <property type="term" value="F:crossover junction DNA endonuclease activity"/>
    <property type="evidence" value="ECO:0007669"/>
    <property type="project" value="UniProtKB-UniRule"/>
</dbReference>
<evidence type="ECO:0000313" key="19">
    <source>
        <dbReference type="EMBL" id="WBW75160.1"/>
    </source>
</evidence>
<dbReference type="InterPro" id="IPR047416">
    <property type="entry name" value="XPF_nuclease_Mus81"/>
</dbReference>
<dbReference type="GO" id="GO:0031573">
    <property type="term" value="P:mitotic intra-S DNA damage checkpoint signaling"/>
    <property type="evidence" value="ECO:0007669"/>
    <property type="project" value="TreeGrafter"/>
</dbReference>
<dbReference type="GO" id="GO:0006308">
    <property type="term" value="P:DNA catabolic process"/>
    <property type="evidence" value="ECO:0007669"/>
    <property type="project" value="UniProtKB-UniRule"/>
</dbReference>
<comment type="subcellular location">
    <subcellularLocation>
        <location evidence="2 16">Nucleus</location>
    </subcellularLocation>
</comment>
<dbReference type="GO" id="GO:0000712">
    <property type="term" value="P:resolution of meiotic recombination intermediates"/>
    <property type="evidence" value="ECO:0007669"/>
    <property type="project" value="TreeGrafter"/>
</dbReference>
<dbReference type="SUPFAM" id="SSF52980">
    <property type="entry name" value="Restriction endonuclease-like"/>
    <property type="match status" value="1"/>
</dbReference>
<reference evidence="19 20" key="1">
    <citation type="journal article" date="2023" name="G3 (Bethesda)">
        <title>A high-quality reference genome for the fission yeast Schizosaccharomyces osmophilus.</title>
        <authorList>
            <person name="Jia G.S."/>
            <person name="Zhang W.C."/>
            <person name="Liang Y."/>
            <person name="Liu X.H."/>
            <person name="Rhind N."/>
            <person name="Pidoux A."/>
            <person name="Brysch-Herzberg M."/>
            <person name="Du L.L."/>
        </authorList>
    </citation>
    <scope>NUCLEOTIDE SEQUENCE [LARGE SCALE GENOMIC DNA]</scope>
    <source>
        <strain evidence="19 20">CBS 15793</strain>
    </source>
</reference>
<feature type="compositionally biased region" description="Low complexity" evidence="17">
    <location>
        <begin position="224"/>
        <end position="235"/>
    </location>
</feature>
<dbReference type="Gene3D" id="1.10.10.10">
    <property type="entry name" value="Winged helix-like DNA-binding domain superfamily/Winged helix DNA-binding domain"/>
    <property type="match status" value="1"/>
</dbReference>
<dbReference type="GO" id="GO:0046872">
    <property type="term" value="F:metal ion binding"/>
    <property type="evidence" value="ECO:0007669"/>
    <property type="project" value="UniProtKB-UniRule"/>
</dbReference>
<evidence type="ECO:0000259" key="18">
    <source>
        <dbReference type="SMART" id="SM00891"/>
    </source>
</evidence>
<evidence type="ECO:0000256" key="5">
    <source>
        <dbReference type="ARBA" id="ARBA00022722"/>
    </source>
</evidence>
<organism evidence="19 20">
    <name type="scientific">Schizosaccharomyces osmophilus</name>
    <dbReference type="NCBI Taxonomy" id="2545709"/>
    <lineage>
        <taxon>Eukaryota</taxon>
        <taxon>Fungi</taxon>
        <taxon>Dikarya</taxon>
        <taxon>Ascomycota</taxon>
        <taxon>Taphrinomycotina</taxon>
        <taxon>Schizosaccharomycetes</taxon>
        <taxon>Schizosaccharomycetales</taxon>
        <taxon>Schizosaccharomycetaceae</taxon>
        <taxon>Schizosaccharomyces</taxon>
    </lineage>
</organism>
<evidence type="ECO:0000256" key="4">
    <source>
        <dbReference type="ARBA" id="ARBA00017114"/>
    </source>
</evidence>
<evidence type="ECO:0000256" key="3">
    <source>
        <dbReference type="ARBA" id="ARBA00010015"/>
    </source>
</evidence>
<keyword evidence="14" id="KW-0469">Meiosis</keyword>
<dbReference type="EC" id="3.1.22.-" evidence="16"/>
<dbReference type="InterPro" id="IPR033309">
    <property type="entry name" value="Mus81"/>
</dbReference>
<dbReference type="InterPro" id="IPR027421">
    <property type="entry name" value="DNA_pol_lamdba_lyase_dom_sf"/>
</dbReference>
<dbReference type="KEGG" id="som:SOMG_04250"/>
<evidence type="ECO:0000256" key="17">
    <source>
        <dbReference type="SAM" id="MobiDB-lite"/>
    </source>
</evidence>
<evidence type="ECO:0000256" key="7">
    <source>
        <dbReference type="ARBA" id="ARBA00022759"/>
    </source>
</evidence>
<dbReference type="Pfam" id="PF21136">
    <property type="entry name" value="WHD_MUS81"/>
    <property type="match status" value="1"/>
</dbReference>
<dbReference type="Proteomes" id="UP001212411">
    <property type="component" value="Chromosome 3"/>
</dbReference>
<dbReference type="InterPro" id="IPR011335">
    <property type="entry name" value="Restrct_endonuc-II-like"/>
</dbReference>
<dbReference type="InterPro" id="IPR006166">
    <property type="entry name" value="ERCC4_domain"/>
</dbReference>
<proteinExistence type="inferred from homology"/>
<dbReference type="GO" id="GO:0031297">
    <property type="term" value="P:replication fork processing"/>
    <property type="evidence" value="ECO:0007669"/>
    <property type="project" value="UniProtKB-ARBA"/>
</dbReference>
<dbReference type="RefSeq" id="XP_056039403.1">
    <property type="nucleotide sequence ID" value="XM_056183037.1"/>
</dbReference>
<keyword evidence="10 16" id="KW-0460">Magnesium</keyword>
<evidence type="ECO:0000256" key="8">
    <source>
        <dbReference type="ARBA" id="ARBA00022763"/>
    </source>
</evidence>
<keyword evidence="20" id="KW-1185">Reference proteome</keyword>